<keyword evidence="3 5" id="KW-0324">Glycolysis</keyword>
<feature type="active site" description="Proton donor/acceptor" evidence="5">
    <location>
        <position position="115"/>
    </location>
</feature>
<name>A0ABX8Z0R8_9BACT</name>
<feature type="binding site" evidence="5">
    <location>
        <position position="61"/>
    </location>
    <ligand>
        <name>substrate</name>
    </ligand>
</feature>
<comment type="function">
    <text evidence="5">Catalyzes the interconversion of 2-phosphoglycerate and 3-phosphoglycerate.</text>
</comment>
<dbReference type="RefSeq" id="WP_194845216.1">
    <property type="nucleotide sequence ID" value="NZ_CP075585.1"/>
</dbReference>
<dbReference type="Proteomes" id="UP000822862">
    <property type="component" value="Chromosome"/>
</dbReference>
<evidence type="ECO:0000256" key="1">
    <source>
        <dbReference type="ARBA" id="ARBA00006717"/>
    </source>
</evidence>
<keyword evidence="4 5" id="KW-0413">Isomerase</keyword>
<comment type="catalytic activity">
    <reaction evidence="5">
        <text>(2R)-2-phosphoglycerate = (2R)-3-phosphoglycerate</text>
        <dbReference type="Rhea" id="RHEA:15901"/>
        <dbReference type="ChEBI" id="CHEBI:58272"/>
        <dbReference type="ChEBI" id="CHEBI:58289"/>
        <dbReference type="EC" id="5.4.2.11"/>
    </reaction>
</comment>
<feature type="binding site" evidence="5">
    <location>
        <begin position="11"/>
        <end position="18"/>
    </location>
    <ligand>
        <name>substrate</name>
    </ligand>
</feature>
<evidence type="ECO:0000256" key="5">
    <source>
        <dbReference type="HAMAP-Rule" id="MF_01039"/>
    </source>
</evidence>
<feature type="binding site" evidence="5">
    <location>
        <begin position="24"/>
        <end position="25"/>
    </location>
    <ligand>
        <name>substrate</name>
    </ligand>
</feature>
<dbReference type="PROSITE" id="PS00175">
    <property type="entry name" value="PG_MUTASE"/>
    <property type="match status" value="1"/>
</dbReference>
<gene>
    <name evidence="5" type="primary">gpmA</name>
    <name evidence="6" type="ORF">RHAB15C_0001160</name>
</gene>
<reference evidence="6 7" key="2">
    <citation type="submission" date="2021-05" db="EMBL/GenBank/DDBJ databases">
        <title>Ecology and evolution of chlamydial symbionts of arthropods.</title>
        <authorList>
            <person name="Halter T."/>
            <person name="Sixt B.S."/>
            <person name="Toenshoff E.R."/>
            <person name="Koestlbacher S."/>
            <person name="Schulz F."/>
            <person name="Kostanjsek R."/>
            <person name="Collingro A."/>
            <person name="Hendrickx F."/>
            <person name="Horn M."/>
        </authorList>
    </citation>
    <scope>NUCLEOTIDE SEQUENCE [LARGE SCALE GENOMIC DNA]</scope>
    <source>
        <strain evidence="6 7">15C</strain>
    </source>
</reference>
<dbReference type="InterPro" id="IPR001345">
    <property type="entry name" value="PG/BPGM_mutase_AS"/>
</dbReference>
<dbReference type="NCBIfam" id="NF002217">
    <property type="entry name" value="PRK01112.1"/>
    <property type="match status" value="1"/>
</dbReference>
<reference evidence="6 7" key="1">
    <citation type="submission" date="2020-01" db="EMBL/GenBank/DDBJ databases">
        <authorList>
            <person name="Sixt B."/>
            <person name="Schulz F."/>
            <person name="Kostanjsek R."/>
            <person name="Koestlbacher S."/>
            <person name="Collingro A."/>
            <person name="Toenshoff E."/>
            <person name="Horn M."/>
        </authorList>
    </citation>
    <scope>NUCLEOTIDE SEQUENCE [LARGE SCALE GENOMIC DNA]</scope>
    <source>
        <strain evidence="6 7">15C</strain>
    </source>
</reference>
<evidence type="ECO:0000313" key="7">
    <source>
        <dbReference type="Proteomes" id="UP000822862"/>
    </source>
</evidence>
<evidence type="ECO:0000256" key="3">
    <source>
        <dbReference type="ARBA" id="ARBA00023152"/>
    </source>
</evidence>
<dbReference type="PANTHER" id="PTHR11931">
    <property type="entry name" value="PHOSPHOGLYCERATE MUTASE"/>
    <property type="match status" value="1"/>
</dbReference>
<feature type="binding site" evidence="5">
    <location>
        <begin position="142"/>
        <end position="143"/>
    </location>
    <ligand>
        <name>substrate</name>
    </ligand>
</feature>
<dbReference type="InterPro" id="IPR005952">
    <property type="entry name" value="Phosphogly_mut1"/>
</dbReference>
<evidence type="ECO:0000256" key="4">
    <source>
        <dbReference type="ARBA" id="ARBA00023235"/>
    </source>
</evidence>
<dbReference type="HAMAP" id="MF_01039">
    <property type="entry name" value="PGAM_GpmA"/>
    <property type="match status" value="1"/>
</dbReference>
<feature type="active site" description="Tele-phosphohistidine intermediate" evidence="5">
    <location>
        <position position="12"/>
    </location>
</feature>
<dbReference type="EMBL" id="CP075585">
    <property type="protein sequence ID" value="QZA59274.1"/>
    <property type="molecule type" value="Genomic_DNA"/>
</dbReference>
<comment type="pathway">
    <text evidence="5">Carbohydrate degradation; glycolysis; pyruvate from D-glyceraldehyde 3-phosphate: step 3/5.</text>
</comment>
<dbReference type="SUPFAM" id="SSF53254">
    <property type="entry name" value="Phosphoglycerate mutase-like"/>
    <property type="match status" value="1"/>
</dbReference>
<dbReference type="Pfam" id="PF00300">
    <property type="entry name" value="His_Phos_1"/>
    <property type="match status" value="2"/>
</dbReference>
<dbReference type="InterPro" id="IPR013078">
    <property type="entry name" value="His_Pase_superF_clade-1"/>
</dbReference>
<protein>
    <recommendedName>
        <fullName evidence="5">2,3-bisphosphoglycerate-dependent phosphoglycerate mutase</fullName>
        <shortName evidence="5">BPG-dependent PGAM</shortName>
        <shortName evidence="5">PGAM</shortName>
        <shortName evidence="5">Phosphoglyceromutase</shortName>
        <shortName evidence="5">dPGM</shortName>
        <ecNumber evidence="5">5.4.2.11</ecNumber>
    </recommendedName>
</protein>
<evidence type="ECO:0000256" key="2">
    <source>
        <dbReference type="ARBA" id="ARBA00022432"/>
    </source>
</evidence>
<dbReference type="EC" id="5.4.2.11" evidence="5"/>
<proteinExistence type="inferred from homology"/>
<comment type="similarity">
    <text evidence="1 5">Belongs to the phosphoglycerate mutase family. BPG-dependent PGAM subfamily.</text>
</comment>
<evidence type="ECO:0000313" key="6">
    <source>
        <dbReference type="EMBL" id="QZA59274.1"/>
    </source>
</evidence>
<feature type="binding site" evidence="5">
    <location>
        <begin position="115"/>
        <end position="118"/>
    </location>
    <ligand>
        <name>substrate</name>
    </ligand>
</feature>
<dbReference type="InterPro" id="IPR029033">
    <property type="entry name" value="His_PPase_superfam"/>
</dbReference>
<dbReference type="SMART" id="SM00855">
    <property type="entry name" value="PGAM"/>
    <property type="match status" value="1"/>
</dbReference>
<sequence>MSKKATLIMMRHGQSEWNKHNLFTGWVDIPLSQKGIEEAIEAGKKIAHIPIDYIFTSTLFRAQMTAMISMAYHQSGKVPYFIEPERNKPEKWSQIHDENIKKHCIPVVKAWQLNERMYGDLQGINKQKTIERFGKEQVQKWRRSFDIPPPEGESLAMTAERTIPYFKEYVLPILQQGKNVLLAAHGNSLRSVVMYLDHLSKEQVVELELATGEPLFYTFMHNTWEKNDISRSS</sequence>
<dbReference type="CDD" id="cd07067">
    <property type="entry name" value="HP_PGM_like"/>
    <property type="match status" value="1"/>
</dbReference>
<organism evidence="6 7">
    <name type="scientific">Candidatus Rhabdochlamydia porcellionis</name>
    <dbReference type="NCBI Taxonomy" id="225148"/>
    <lineage>
        <taxon>Bacteria</taxon>
        <taxon>Pseudomonadati</taxon>
        <taxon>Chlamydiota</taxon>
        <taxon>Chlamydiia</taxon>
        <taxon>Parachlamydiales</taxon>
        <taxon>Candidatus Rhabdochlamydiaceae</taxon>
        <taxon>Candidatus Rhabdochlamydia</taxon>
    </lineage>
</organism>
<feature type="binding site" evidence="5">
    <location>
        <begin position="186"/>
        <end position="187"/>
    </location>
    <ligand>
        <name>substrate</name>
    </ligand>
</feature>
<dbReference type="GO" id="GO:0004619">
    <property type="term" value="F:phosphoglycerate mutase activity"/>
    <property type="evidence" value="ECO:0007669"/>
    <property type="project" value="UniProtKB-EC"/>
</dbReference>
<feature type="binding site" evidence="5">
    <location>
        <position position="126"/>
    </location>
    <ligand>
        <name>substrate</name>
    </ligand>
</feature>
<feature type="site" description="Transition state stabilizer" evidence="5">
    <location>
        <position position="185"/>
    </location>
</feature>
<keyword evidence="2 5" id="KW-0312">Gluconeogenesis</keyword>
<dbReference type="Gene3D" id="3.40.50.1240">
    <property type="entry name" value="Phosphoglycerate mutase-like"/>
    <property type="match status" value="1"/>
</dbReference>
<keyword evidence="7" id="KW-1185">Reference proteome</keyword>
<accession>A0ABX8Z0R8</accession>